<keyword evidence="2" id="KW-1185">Reference proteome</keyword>
<reference evidence="1 2" key="1">
    <citation type="journal article" date="2018" name="Biotechnol. Biofuels">
        <title>Integrative visual omics of the white-rot fungus Polyporus brumalis exposes the biotechnological potential of its oxidative enzymes for delignifying raw plant biomass.</title>
        <authorList>
            <person name="Miyauchi S."/>
            <person name="Rancon A."/>
            <person name="Drula E."/>
            <person name="Hage H."/>
            <person name="Chaduli D."/>
            <person name="Favel A."/>
            <person name="Grisel S."/>
            <person name="Henrissat B."/>
            <person name="Herpoel-Gimbert I."/>
            <person name="Ruiz-Duenas F.J."/>
            <person name="Chevret D."/>
            <person name="Hainaut M."/>
            <person name="Lin J."/>
            <person name="Wang M."/>
            <person name="Pangilinan J."/>
            <person name="Lipzen A."/>
            <person name="Lesage-Meessen L."/>
            <person name="Navarro D."/>
            <person name="Riley R."/>
            <person name="Grigoriev I.V."/>
            <person name="Zhou S."/>
            <person name="Raouche S."/>
            <person name="Rosso M.N."/>
        </authorList>
    </citation>
    <scope>NUCLEOTIDE SEQUENCE [LARGE SCALE GENOMIC DNA]</scope>
    <source>
        <strain evidence="1 2">BRFM 1820</strain>
    </source>
</reference>
<accession>A0A371DAZ4</accession>
<protein>
    <submittedName>
        <fullName evidence="1">Uncharacterized protein</fullName>
    </submittedName>
</protein>
<sequence>MAHQAHPQPQGTHSGKEFLYLPHRLFQGFAGYPAPAYNPLQITVAHTTPLPFTSLYHQDPAPPNQTVLRPLHQSQHCTSGSKTRGGKRLDDLEPLKVLASVRVSPMLAENLRKYADPNPPNALNQPGGVGVAPIEDNNVMMAFYQRVTGAAWNPHVVAGQPGLTTAGAHKHPYPSADDQWAAICNLGDWMRTHARLGTELVESERSIQSQVEVQIRGSSFLYHHHGAFSHGHWLLGAAIPGSSIRYNVSQNEPIAASMKERNNEREFSLN</sequence>
<dbReference type="EMBL" id="KZ857403">
    <property type="protein sequence ID" value="RDX49701.1"/>
    <property type="molecule type" value="Genomic_DNA"/>
</dbReference>
<dbReference type="Proteomes" id="UP000256964">
    <property type="component" value="Unassembled WGS sequence"/>
</dbReference>
<gene>
    <name evidence="1" type="ORF">OH76DRAFT_1418222</name>
</gene>
<name>A0A371DAZ4_9APHY</name>
<evidence type="ECO:0000313" key="2">
    <source>
        <dbReference type="Proteomes" id="UP000256964"/>
    </source>
</evidence>
<evidence type="ECO:0000313" key="1">
    <source>
        <dbReference type="EMBL" id="RDX49701.1"/>
    </source>
</evidence>
<proteinExistence type="predicted"/>
<organism evidence="1 2">
    <name type="scientific">Lentinus brumalis</name>
    <dbReference type="NCBI Taxonomy" id="2498619"/>
    <lineage>
        <taxon>Eukaryota</taxon>
        <taxon>Fungi</taxon>
        <taxon>Dikarya</taxon>
        <taxon>Basidiomycota</taxon>
        <taxon>Agaricomycotina</taxon>
        <taxon>Agaricomycetes</taxon>
        <taxon>Polyporales</taxon>
        <taxon>Polyporaceae</taxon>
        <taxon>Lentinus</taxon>
    </lineage>
</organism>
<dbReference type="AlphaFoldDB" id="A0A371DAZ4"/>